<gene>
    <name evidence="1" type="ORF">FC770_09125</name>
</gene>
<accession>A0A4U2YNU6</accession>
<keyword evidence="2" id="KW-1185">Reference proteome</keyword>
<protein>
    <submittedName>
        <fullName evidence="1">Toprim domain-containing protein</fullName>
    </submittedName>
</protein>
<reference evidence="1 2" key="1">
    <citation type="submission" date="2019-04" db="EMBL/GenBank/DDBJ databases">
        <authorList>
            <person name="Dong K."/>
        </authorList>
    </citation>
    <scope>NUCLEOTIDE SEQUENCE [LARGE SCALE GENOMIC DNA]</scope>
    <source>
        <strain evidence="2">dk3543</strain>
    </source>
</reference>
<organism evidence="1 2">
    <name type="scientific">Nocardioides jishulii</name>
    <dbReference type="NCBI Taxonomy" id="2575440"/>
    <lineage>
        <taxon>Bacteria</taxon>
        <taxon>Bacillati</taxon>
        <taxon>Actinomycetota</taxon>
        <taxon>Actinomycetes</taxon>
        <taxon>Propionibacteriales</taxon>
        <taxon>Nocardioidaceae</taxon>
        <taxon>Nocardioides</taxon>
    </lineage>
</organism>
<dbReference type="OrthoDB" id="5141316at2"/>
<dbReference type="EMBL" id="SZPY01000002">
    <property type="protein sequence ID" value="TKI62534.1"/>
    <property type="molecule type" value="Genomic_DNA"/>
</dbReference>
<dbReference type="RefSeq" id="WP_137065803.1">
    <property type="nucleotide sequence ID" value="NZ_CP040748.1"/>
</dbReference>
<dbReference type="AlphaFoldDB" id="A0A4U2YNU6"/>
<sequence length="453" mass="50298">MGSWWRVEVGDREVPIWGKNYVSDALMMVFTDEDIVVNGPNIELLDQNESSEPSVESWSESESDVRHTRLFHYTAPAGTIRSRLELQGFSTTWVHKLSHAFIQEGYENEDPFEFWPEGATSYPDAASVVRALTSRRGLSAVCKGEFPRVSSETQFLHDWWEALREAFDDPRFALALSLARTRATTRVTVDLSDLLLGGWLEPTELPHQAARARLSTAIAADGPVIVVVEGSSDARWLKRALELTAPQVSHCFEFLDFHQHNPPGGADRVVSLTKGMAAAGVMNRVVAVLDNDTAGREAAQQLVGSKLPDRFSVATLPDVAYARRYPTLGPDGLGVSDVNGRAVSIEFMFGDQMLRAEDGSQFPVRWQSFIEKARNYQGRLTGSDKKIVGKRIDSTFKQKDGRRIPNEVLQGCRRLSEMLINAAHLPERLPVSEASVLTATWIGDPFVELQISG</sequence>
<evidence type="ECO:0000313" key="2">
    <source>
        <dbReference type="Proteomes" id="UP000307808"/>
    </source>
</evidence>
<proteinExistence type="predicted"/>
<comment type="caution">
    <text evidence="1">The sequence shown here is derived from an EMBL/GenBank/DDBJ whole genome shotgun (WGS) entry which is preliminary data.</text>
</comment>
<evidence type="ECO:0000313" key="1">
    <source>
        <dbReference type="EMBL" id="TKI62534.1"/>
    </source>
</evidence>
<dbReference type="Proteomes" id="UP000307808">
    <property type="component" value="Unassembled WGS sequence"/>
</dbReference>
<name>A0A4U2YNU6_9ACTN</name>